<keyword evidence="10" id="KW-0489">Methyltransferase</keyword>
<dbReference type="PANTHER" id="PTHR42872:SF6">
    <property type="entry name" value="PROTEIN-GLUTAMATE METHYLESTERASE_PROTEIN-GLUTAMINE GLUTAMINASE"/>
    <property type="match status" value="1"/>
</dbReference>
<dbReference type="InterPro" id="IPR001789">
    <property type="entry name" value="Sig_transdc_resp-reg_receiver"/>
</dbReference>
<evidence type="ECO:0000256" key="5">
    <source>
        <dbReference type="HAMAP-Rule" id="MF_00099"/>
    </source>
</evidence>
<comment type="caution">
    <text evidence="10">The sequence shown here is derived from an EMBL/GenBank/DDBJ whole genome shotgun (WGS) entry which is preliminary data.</text>
</comment>
<comment type="catalytic activity">
    <reaction evidence="4 5">
        <text>[protein]-L-glutamate 5-O-methyl ester + H2O = L-glutamyl-[protein] + methanol + H(+)</text>
        <dbReference type="Rhea" id="RHEA:23236"/>
        <dbReference type="Rhea" id="RHEA-COMP:10208"/>
        <dbReference type="Rhea" id="RHEA-COMP:10311"/>
        <dbReference type="ChEBI" id="CHEBI:15377"/>
        <dbReference type="ChEBI" id="CHEBI:15378"/>
        <dbReference type="ChEBI" id="CHEBI:17790"/>
        <dbReference type="ChEBI" id="CHEBI:29973"/>
        <dbReference type="ChEBI" id="CHEBI:82795"/>
        <dbReference type="EC" id="3.1.1.61"/>
    </reaction>
</comment>
<evidence type="ECO:0000256" key="6">
    <source>
        <dbReference type="PROSITE-ProRule" id="PRU00050"/>
    </source>
</evidence>
<dbReference type="Pfam" id="PF01339">
    <property type="entry name" value="CheB_methylest"/>
    <property type="match status" value="1"/>
</dbReference>
<dbReference type="GO" id="GO:0005737">
    <property type="term" value="C:cytoplasm"/>
    <property type="evidence" value="ECO:0007669"/>
    <property type="project" value="UniProtKB-SubCell"/>
</dbReference>
<dbReference type="GO" id="GO:0050568">
    <property type="term" value="F:protein-glutamine glutaminase activity"/>
    <property type="evidence" value="ECO:0007669"/>
    <property type="project" value="UniProtKB-UniRule"/>
</dbReference>
<keyword evidence="2 5" id="KW-0145">Chemotaxis</keyword>
<dbReference type="HAMAP" id="MF_00099">
    <property type="entry name" value="CheB_chemtxs"/>
    <property type="match status" value="1"/>
</dbReference>
<evidence type="ECO:0000256" key="3">
    <source>
        <dbReference type="ARBA" id="ARBA00022801"/>
    </source>
</evidence>
<dbReference type="CDD" id="cd17541">
    <property type="entry name" value="REC_CheB-like"/>
    <property type="match status" value="1"/>
</dbReference>
<dbReference type="GO" id="GO:0000156">
    <property type="term" value="F:phosphorelay response regulator activity"/>
    <property type="evidence" value="ECO:0007669"/>
    <property type="project" value="InterPro"/>
</dbReference>
<feature type="active site" evidence="5 6">
    <location>
        <position position="291"/>
    </location>
</feature>
<dbReference type="PANTHER" id="PTHR42872">
    <property type="entry name" value="PROTEIN-GLUTAMATE METHYLESTERASE/PROTEIN-GLUTAMINE GLUTAMINASE"/>
    <property type="match status" value="1"/>
</dbReference>
<proteinExistence type="inferred from homology"/>
<dbReference type="NCBIfam" id="NF001965">
    <property type="entry name" value="PRK00742.1"/>
    <property type="match status" value="1"/>
</dbReference>
<dbReference type="PROSITE" id="PS50110">
    <property type="entry name" value="RESPONSE_REGULATORY"/>
    <property type="match status" value="1"/>
</dbReference>
<dbReference type="GO" id="GO:0008168">
    <property type="term" value="F:methyltransferase activity"/>
    <property type="evidence" value="ECO:0007669"/>
    <property type="project" value="UniProtKB-KW"/>
</dbReference>
<dbReference type="SUPFAM" id="SSF52738">
    <property type="entry name" value="Methylesterase CheB, C-terminal domain"/>
    <property type="match status" value="1"/>
</dbReference>
<dbReference type="NCBIfam" id="NF009206">
    <property type="entry name" value="PRK12555.1"/>
    <property type="match status" value="1"/>
</dbReference>
<dbReference type="SMART" id="SM00448">
    <property type="entry name" value="REC"/>
    <property type="match status" value="1"/>
</dbReference>
<sequence length="351" mass="37777">MIKVLIVDDSPTVREYLSYIINRDANLKVVGMAGDGEEAVKLVKMNDPDVVIMDIQMPKMDGYEATWKIMQEHPVPIVIVSAGLNTKDVTNSFRAMEAGAVAALKKPQGPGHSESESITAKLVQTVKLMSEVKVVRRIPKYQKTETPARLPSKVGVRRLPARIEIVAIGVSTGGPPVIRTILSKLTKNFPVPILIVQHIAPGFLQGMVEWLDNETSLSVQIPKNGDRVRSGDVYFAPEGCHMGITGGGEIFVSSAAPENGVKPSVSYLFRSVTKAFGEKAVGVILTGMGKDGVLELKEMKDRGAITVAQDKESSIIHGMPGDAIKIGAATHVLSPEEIAAFLGSTVKKHDH</sequence>
<dbReference type="PIRSF" id="PIRSF000876">
    <property type="entry name" value="RR_chemtxs_CheB"/>
    <property type="match status" value="1"/>
</dbReference>
<evidence type="ECO:0000256" key="2">
    <source>
        <dbReference type="ARBA" id="ARBA00022500"/>
    </source>
</evidence>
<evidence type="ECO:0000256" key="7">
    <source>
        <dbReference type="PROSITE-ProRule" id="PRU00169"/>
    </source>
</evidence>
<dbReference type="EMBL" id="JACNIG010000090">
    <property type="protein sequence ID" value="MBC8430849.1"/>
    <property type="molecule type" value="Genomic_DNA"/>
</dbReference>
<feature type="modified residue" description="4-aspartylphosphate" evidence="5 7">
    <location>
        <position position="54"/>
    </location>
</feature>
<keyword evidence="10" id="KW-0808">Transferase</keyword>
<evidence type="ECO:0000256" key="1">
    <source>
        <dbReference type="ARBA" id="ARBA00022490"/>
    </source>
</evidence>
<comment type="PTM">
    <text evidence="5">Phosphorylated by CheA. Phosphorylation of the N-terminal regulatory domain activates the methylesterase activity.</text>
</comment>
<accession>A0A8J6TJF4</accession>
<dbReference type="GO" id="GO:0008984">
    <property type="term" value="F:protein-glutamate methylesterase activity"/>
    <property type="evidence" value="ECO:0007669"/>
    <property type="project" value="UniProtKB-UniRule"/>
</dbReference>
<dbReference type="InterPro" id="IPR035909">
    <property type="entry name" value="CheB_C"/>
</dbReference>
<dbReference type="Proteomes" id="UP000605201">
    <property type="component" value="Unassembled WGS sequence"/>
</dbReference>
<dbReference type="GO" id="GO:0032259">
    <property type="term" value="P:methylation"/>
    <property type="evidence" value="ECO:0007669"/>
    <property type="project" value="UniProtKB-KW"/>
</dbReference>
<comment type="domain">
    <text evidence="5">Contains a C-terminal catalytic domain, and an N-terminal region which modulates catalytic activity.</text>
</comment>
<name>A0A8J6TJF4_9BACT</name>
<dbReference type="PROSITE" id="PS50122">
    <property type="entry name" value="CHEB"/>
    <property type="match status" value="1"/>
</dbReference>
<dbReference type="GO" id="GO:0006935">
    <property type="term" value="P:chemotaxis"/>
    <property type="evidence" value="ECO:0007669"/>
    <property type="project" value="UniProtKB-UniRule"/>
</dbReference>
<dbReference type="CDD" id="cd16432">
    <property type="entry name" value="CheB_Rec"/>
    <property type="match status" value="1"/>
</dbReference>
<evidence type="ECO:0000313" key="11">
    <source>
        <dbReference type="Proteomes" id="UP000605201"/>
    </source>
</evidence>
<dbReference type="EC" id="3.5.1.44" evidence="5"/>
<keyword evidence="3 5" id="KW-0378">Hydrolase</keyword>
<reference evidence="10 11" key="1">
    <citation type="submission" date="2020-08" db="EMBL/GenBank/DDBJ databases">
        <title>Bridging the membrane lipid divide: bacteria of the FCB group superphylum have the potential to synthesize archaeal ether lipids.</title>
        <authorList>
            <person name="Villanueva L."/>
            <person name="Von Meijenfeldt F.A.B."/>
            <person name="Westbye A.B."/>
            <person name="Yadav S."/>
            <person name="Hopmans E.C."/>
            <person name="Dutilh B.E."/>
            <person name="Sinninghe Damste J.S."/>
        </authorList>
    </citation>
    <scope>NUCLEOTIDE SEQUENCE [LARGE SCALE GENOMIC DNA]</scope>
    <source>
        <strain evidence="10">NIOZ-UU17</strain>
    </source>
</reference>
<keyword evidence="5 7" id="KW-0597">Phosphoprotein</keyword>
<feature type="active site" evidence="5 6">
    <location>
        <position position="198"/>
    </location>
</feature>
<dbReference type="AlphaFoldDB" id="A0A8J6TJF4"/>
<dbReference type="SUPFAM" id="SSF52172">
    <property type="entry name" value="CheY-like"/>
    <property type="match status" value="1"/>
</dbReference>
<feature type="domain" description="CheB-type methylesterase" evidence="9">
    <location>
        <begin position="160"/>
        <end position="349"/>
    </location>
</feature>
<dbReference type="Gene3D" id="3.40.50.2300">
    <property type="match status" value="1"/>
</dbReference>
<dbReference type="InterPro" id="IPR011006">
    <property type="entry name" value="CheY-like_superfamily"/>
</dbReference>
<organism evidence="10 11">
    <name type="scientific">Candidatus Desulfatibia vada</name>
    <dbReference type="NCBI Taxonomy" id="2841696"/>
    <lineage>
        <taxon>Bacteria</taxon>
        <taxon>Pseudomonadati</taxon>
        <taxon>Thermodesulfobacteriota</taxon>
        <taxon>Desulfobacteria</taxon>
        <taxon>Desulfobacterales</taxon>
        <taxon>Desulfobacterales incertae sedis</taxon>
        <taxon>Candidatus Desulfatibia</taxon>
    </lineage>
</organism>
<comment type="subcellular location">
    <subcellularLocation>
        <location evidence="5">Cytoplasm</location>
    </subcellularLocation>
</comment>
<comment type="similarity">
    <text evidence="5">Belongs to the CheB family.</text>
</comment>
<evidence type="ECO:0000313" key="10">
    <source>
        <dbReference type="EMBL" id="MBC8430849.1"/>
    </source>
</evidence>
<dbReference type="InterPro" id="IPR000673">
    <property type="entry name" value="Sig_transdc_resp-reg_Me-estase"/>
</dbReference>
<gene>
    <name evidence="5 10" type="primary">cheB</name>
    <name evidence="10" type="ORF">H8D96_02915</name>
</gene>
<protein>
    <recommendedName>
        <fullName evidence="5">Protein-glutamate methylesterase/protein-glutamine glutaminase</fullName>
        <ecNumber evidence="5">3.1.1.61</ecNumber>
        <ecNumber evidence="5">3.5.1.44</ecNumber>
    </recommendedName>
</protein>
<feature type="active site" evidence="5 6">
    <location>
        <position position="171"/>
    </location>
</feature>
<evidence type="ECO:0000259" key="8">
    <source>
        <dbReference type="PROSITE" id="PS50110"/>
    </source>
</evidence>
<feature type="domain" description="Response regulatory" evidence="8">
    <location>
        <begin position="3"/>
        <end position="121"/>
    </location>
</feature>
<comment type="catalytic activity">
    <reaction evidence="5">
        <text>L-glutaminyl-[protein] + H2O = L-glutamyl-[protein] + NH4(+)</text>
        <dbReference type="Rhea" id="RHEA:16441"/>
        <dbReference type="Rhea" id="RHEA-COMP:10207"/>
        <dbReference type="Rhea" id="RHEA-COMP:10208"/>
        <dbReference type="ChEBI" id="CHEBI:15377"/>
        <dbReference type="ChEBI" id="CHEBI:28938"/>
        <dbReference type="ChEBI" id="CHEBI:29973"/>
        <dbReference type="ChEBI" id="CHEBI:30011"/>
        <dbReference type="EC" id="3.5.1.44"/>
    </reaction>
</comment>
<dbReference type="Gene3D" id="3.40.50.180">
    <property type="entry name" value="Methylesterase CheB, C-terminal domain"/>
    <property type="match status" value="1"/>
</dbReference>
<dbReference type="Pfam" id="PF00072">
    <property type="entry name" value="Response_reg"/>
    <property type="match status" value="1"/>
</dbReference>
<evidence type="ECO:0000256" key="4">
    <source>
        <dbReference type="ARBA" id="ARBA00048267"/>
    </source>
</evidence>
<comment type="function">
    <text evidence="5">Involved in chemotaxis. Part of a chemotaxis signal transduction system that modulates chemotaxis in response to various stimuli. Catalyzes the demethylation of specific methylglutamate residues introduced into the chemoreceptors (methyl-accepting chemotaxis proteins or MCP) by CheR. Also mediates the irreversible deamidation of specific glutamine residues to glutamic acid.</text>
</comment>
<keyword evidence="1 5" id="KW-0963">Cytoplasm</keyword>
<dbReference type="InterPro" id="IPR008248">
    <property type="entry name" value="CheB-like"/>
</dbReference>
<dbReference type="EC" id="3.1.1.61" evidence="5"/>
<evidence type="ECO:0000259" key="9">
    <source>
        <dbReference type="PROSITE" id="PS50122"/>
    </source>
</evidence>